<dbReference type="InterPro" id="IPR020568">
    <property type="entry name" value="Ribosomal_Su5_D2-typ_SF"/>
</dbReference>
<dbReference type="SUPFAM" id="SSF55060">
    <property type="entry name" value="GHMP Kinase, C-terminal domain"/>
    <property type="match status" value="1"/>
</dbReference>
<proteinExistence type="inferred from homology"/>
<dbReference type="Gene3D" id="3.30.230.10">
    <property type="match status" value="1"/>
</dbReference>
<evidence type="ECO:0000259" key="6">
    <source>
        <dbReference type="Pfam" id="PF10509"/>
    </source>
</evidence>
<comment type="caution">
    <text evidence="7">The sequence shown here is derived from an EMBL/GenBank/DDBJ whole genome shotgun (WGS) entry which is preliminary data.</text>
</comment>
<dbReference type="InterPro" id="IPR000705">
    <property type="entry name" value="Galactokinase"/>
</dbReference>
<dbReference type="SUPFAM" id="SSF54211">
    <property type="entry name" value="Ribosomal protein S5 domain 2-like"/>
    <property type="match status" value="1"/>
</dbReference>
<dbReference type="GO" id="GO:0016301">
    <property type="term" value="F:kinase activity"/>
    <property type="evidence" value="ECO:0007669"/>
    <property type="project" value="UniProtKB-KW"/>
</dbReference>
<dbReference type="PANTHER" id="PTHR10457">
    <property type="entry name" value="MEVALONATE KINASE/GALACTOKINASE"/>
    <property type="match status" value="1"/>
</dbReference>
<keyword evidence="4" id="KW-0067">ATP-binding</keyword>
<gene>
    <name evidence="7" type="ORF">CLOSYM_04150</name>
</gene>
<name>A0ABC9TSK6_CLOSY</name>
<keyword evidence="3 7" id="KW-0808">Transferase</keyword>
<dbReference type="PANTHER" id="PTHR10457:SF7">
    <property type="entry name" value="GALACTOKINASE-RELATED"/>
    <property type="match status" value="1"/>
</dbReference>
<evidence type="ECO:0000256" key="1">
    <source>
        <dbReference type="ARBA" id="ARBA00006566"/>
    </source>
</evidence>
<sequence length="436" mass="47825">MGKRRRIMTVQDTLQKLDTQEAAELMAELYGEAGAAGNTERYRQVVKGFEKTYGDNDILLFSSPGRTEISGNHTDHNHGKVLAGSINLDCVGAAAKNGTDTVRILSETFNQKFIISLKDLKPSAEMAGTIDLTKGILQGFKEKGYEIGGFDAYITSNVISAAGVSSSAAYEMLICSMLNTFFNGGKMDVVTYSHIGKYSENHFWNKASGLLDQMACAVGGFITIDFKNPEKPVVEKIDFDFGAQNYSLVIVNTGKGHADLSADYSSVPLEMRKVAAYFGKEACADITEEDVIREMADVRAYAGDRSVMRALHFFEENKRVEEQVKALREGDFETFLQDVTASGNSSWKWLQNVYTTANVQEQGISIALALTELFIKEKQKGACRIHGGGFAGVIMVMLPNGLVDEYVEYIEGAIGEGNAYRMSIRPYGAICVSEKM</sequence>
<dbReference type="EMBL" id="AWSU01000338">
    <property type="protein sequence ID" value="ERI74296.1"/>
    <property type="molecule type" value="Genomic_DNA"/>
</dbReference>
<feature type="domain" description="GHMP kinase N-terminal" evidence="5">
    <location>
        <begin position="134"/>
        <end position="220"/>
    </location>
</feature>
<evidence type="ECO:0000256" key="3">
    <source>
        <dbReference type="ARBA" id="ARBA00022777"/>
    </source>
</evidence>
<dbReference type="GO" id="GO:0005524">
    <property type="term" value="F:ATP binding"/>
    <property type="evidence" value="ECO:0007669"/>
    <property type="project" value="UniProtKB-KW"/>
</dbReference>
<protein>
    <submittedName>
        <fullName evidence="7">GHMP kinase protein</fullName>
    </submittedName>
</protein>
<organism evidence="7 8">
    <name type="scientific">[Clostridium] symbiosum ATCC 14940</name>
    <dbReference type="NCBI Taxonomy" id="411472"/>
    <lineage>
        <taxon>Bacteria</taxon>
        <taxon>Bacillati</taxon>
        <taxon>Bacillota</taxon>
        <taxon>Clostridia</taxon>
        <taxon>Lachnospirales</taxon>
        <taxon>Lachnospiraceae</taxon>
        <taxon>Otoolea</taxon>
    </lineage>
</organism>
<evidence type="ECO:0000313" key="7">
    <source>
        <dbReference type="EMBL" id="ERI74296.1"/>
    </source>
</evidence>
<dbReference type="GO" id="GO:0005975">
    <property type="term" value="P:carbohydrate metabolic process"/>
    <property type="evidence" value="ECO:0007669"/>
    <property type="project" value="UniProtKB-ARBA"/>
</dbReference>
<dbReference type="InterPro" id="IPR014721">
    <property type="entry name" value="Ribsml_uS5_D2-typ_fold_subgr"/>
</dbReference>
<dbReference type="InterPro" id="IPR006206">
    <property type="entry name" value="Mevalonate/galactokinase"/>
</dbReference>
<dbReference type="Proteomes" id="UP000016491">
    <property type="component" value="Unassembled WGS sequence"/>
</dbReference>
<reference evidence="7 8" key="1">
    <citation type="submission" date="2013-07" db="EMBL/GenBank/DDBJ databases">
        <authorList>
            <person name="Weinstock G."/>
            <person name="Sodergren E."/>
            <person name="Wylie T."/>
            <person name="Fulton L."/>
            <person name="Fulton R."/>
            <person name="Fronick C."/>
            <person name="O'Laughlin M."/>
            <person name="Godfrey J."/>
            <person name="Miner T."/>
            <person name="Herter B."/>
            <person name="Appelbaum E."/>
            <person name="Cordes M."/>
            <person name="Lek S."/>
            <person name="Wollam A."/>
            <person name="Pepin K.H."/>
            <person name="Palsikar V.B."/>
            <person name="Mitreva M."/>
            <person name="Wilson R.K."/>
        </authorList>
    </citation>
    <scope>NUCLEOTIDE SEQUENCE [LARGE SCALE GENOMIC DNA]</scope>
    <source>
        <strain evidence="7 8">ATCC 14940</strain>
    </source>
</reference>
<comment type="similarity">
    <text evidence="1">Belongs to the GHMP kinase family. GalK subfamily.</text>
</comment>
<dbReference type="InterPro" id="IPR006204">
    <property type="entry name" value="GHMP_kinase_N_dom"/>
</dbReference>
<evidence type="ECO:0000256" key="2">
    <source>
        <dbReference type="ARBA" id="ARBA00022741"/>
    </source>
</evidence>
<dbReference type="Pfam" id="PF10509">
    <property type="entry name" value="GalKase_gal_bdg"/>
    <property type="match status" value="1"/>
</dbReference>
<dbReference type="PIRSF" id="PIRSF000530">
    <property type="entry name" value="Galactokinase"/>
    <property type="match status" value="1"/>
</dbReference>
<keyword evidence="3 7" id="KW-0418">Kinase</keyword>
<dbReference type="AlphaFoldDB" id="A0ABC9TSK6"/>
<evidence type="ECO:0000313" key="8">
    <source>
        <dbReference type="Proteomes" id="UP000016491"/>
    </source>
</evidence>
<evidence type="ECO:0000259" key="5">
    <source>
        <dbReference type="Pfam" id="PF00288"/>
    </source>
</evidence>
<dbReference type="InterPro" id="IPR019539">
    <property type="entry name" value="GalKase_N"/>
</dbReference>
<accession>A0ABC9TSK6</accession>
<feature type="domain" description="Galactokinase N-terminal" evidence="6">
    <location>
        <begin position="48"/>
        <end position="96"/>
    </location>
</feature>
<dbReference type="PRINTS" id="PR00959">
    <property type="entry name" value="MEVGALKINASE"/>
</dbReference>
<dbReference type="Pfam" id="PF00288">
    <property type="entry name" value="GHMP_kinases_N"/>
    <property type="match status" value="1"/>
</dbReference>
<keyword evidence="2" id="KW-0547">Nucleotide-binding</keyword>
<evidence type="ECO:0000256" key="4">
    <source>
        <dbReference type="ARBA" id="ARBA00022840"/>
    </source>
</evidence>
<dbReference type="Gene3D" id="3.30.70.890">
    <property type="entry name" value="GHMP kinase, C-terminal domain"/>
    <property type="match status" value="1"/>
</dbReference>
<dbReference type="PRINTS" id="PR00473">
    <property type="entry name" value="GALCTOKINASE"/>
</dbReference>
<dbReference type="InterPro" id="IPR036554">
    <property type="entry name" value="GHMP_kinase_C_sf"/>
</dbReference>